<evidence type="ECO:0000313" key="2">
    <source>
        <dbReference type="Proteomes" id="UP000286113"/>
    </source>
</evidence>
<gene>
    <name evidence="1" type="ORF">DWX90_13195</name>
</gene>
<evidence type="ECO:0000313" key="1">
    <source>
        <dbReference type="EMBL" id="RGS45609.1"/>
    </source>
</evidence>
<name>A0AA92W1J7_9BACT</name>
<protein>
    <submittedName>
        <fullName evidence="1">Uncharacterized protein</fullName>
    </submittedName>
</protein>
<dbReference type="AlphaFoldDB" id="A0AA92W1J7"/>
<sequence length="132" mass="15222">MECWKENTSNRKFTIDHVPLVIHIGTGVSSNYEDLELIGNKIQSIEFNDGNPIIANFIFNPFFENVEIDFCDSIDTYHEELNYFLNISSGVHLGLAGNSETYDFFMKHPNYKFLFVNSKNSPKDLIGNLYKI</sequence>
<comment type="caution">
    <text evidence="1">The sequence shown here is derived from an EMBL/GenBank/DDBJ whole genome shotgun (WGS) entry which is preliminary data.</text>
</comment>
<dbReference type="Proteomes" id="UP000286113">
    <property type="component" value="Unassembled WGS sequence"/>
</dbReference>
<dbReference type="EMBL" id="QRVN01000032">
    <property type="protein sequence ID" value="RGS45609.1"/>
    <property type="molecule type" value="Genomic_DNA"/>
</dbReference>
<accession>A0AA92W1J7</accession>
<reference evidence="1 2" key="1">
    <citation type="submission" date="2018-08" db="EMBL/GenBank/DDBJ databases">
        <title>A genome reference for cultivated species of the human gut microbiota.</title>
        <authorList>
            <person name="Zou Y."/>
            <person name="Xue W."/>
            <person name="Luo G."/>
        </authorList>
    </citation>
    <scope>NUCLEOTIDE SEQUENCE [LARGE SCALE GENOMIC DNA]</scope>
    <source>
        <strain evidence="1 2">AF22-1</strain>
    </source>
</reference>
<organism evidence="1 2">
    <name type="scientific">Segatella copri</name>
    <dbReference type="NCBI Taxonomy" id="165179"/>
    <lineage>
        <taxon>Bacteria</taxon>
        <taxon>Pseudomonadati</taxon>
        <taxon>Bacteroidota</taxon>
        <taxon>Bacteroidia</taxon>
        <taxon>Bacteroidales</taxon>
        <taxon>Prevotellaceae</taxon>
        <taxon>Segatella</taxon>
    </lineage>
</organism>
<proteinExistence type="predicted"/>